<evidence type="ECO:0000313" key="2">
    <source>
        <dbReference type="EMBL" id="TDS55334.1"/>
    </source>
</evidence>
<keyword evidence="1" id="KW-0472">Membrane</keyword>
<dbReference type="AlphaFoldDB" id="A0A4R7EWH9"/>
<gene>
    <name evidence="2" type="ORF">C8P70_12256</name>
</gene>
<name>A0A4R7EWH9_9FLAO</name>
<feature type="transmembrane region" description="Helical" evidence="1">
    <location>
        <begin position="85"/>
        <end position="102"/>
    </location>
</feature>
<accession>A0A4R7EWH9</accession>
<feature type="transmembrane region" description="Helical" evidence="1">
    <location>
        <begin position="6"/>
        <end position="22"/>
    </location>
</feature>
<keyword evidence="1" id="KW-0812">Transmembrane</keyword>
<dbReference type="EMBL" id="SOAG01000022">
    <property type="protein sequence ID" value="TDS55334.1"/>
    <property type="molecule type" value="Genomic_DNA"/>
</dbReference>
<comment type="caution">
    <text evidence="2">The sequence shown here is derived from an EMBL/GenBank/DDBJ whole genome shotgun (WGS) entry which is preliminary data.</text>
</comment>
<proteinExistence type="predicted"/>
<reference evidence="2 3" key="1">
    <citation type="submission" date="2019-03" db="EMBL/GenBank/DDBJ databases">
        <title>Genomic Encyclopedia of Archaeal and Bacterial Type Strains, Phase II (KMG-II): from individual species to whole genera.</title>
        <authorList>
            <person name="Goeker M."/>
        </authorList>
    </citation>
    <scope>NUCLEOTIDE SEQUENCE [LARGE SCALE GENOMIC DNA]</scope>
    <source>
        <strain evidence="2 3">DSM 28213</strain>
    </source>
</reference>
<protein>
    <submittedName>
        <fullName evidence="2">Uncharacterized protein</fullName>
    </submittedName>
</protein>
<dbReference type="RefSeq" id="WP_133713182.1">
    <property type="nucleotide sequence ID" value="NZ_SOAG01000022.1"/>
</dbReference>
<organism evidence="2 3">
    <name type="scientific">Myroides indicus</name>
    <dbReference type="NCBI Taxonomy" id="1323422"/>
    <lineage>
        <taxon>Bacteria</taxon>
        <taxon>Pseudomonadati</taxon>
        <taxon>Bacteroidota</taxon>
        <taxon>Flavobacteriia</taxon>
        <taxon>Flavobacteriales</taxon>
        <taxon>Flavobacteriaceae</taxon>
        <taxon>Myroides</taxon>
    </lineage>
</organism>
<evidence type="ECO:0000313" key="3">
    <source>
        <dbReference type="Proteomes" id="UP000295215"/>
    </source>
</evidence>
<evidence type="ECO:0000256" key="1">
    <source>
        <dbReference type="SAM" id="Phobius"/>
    </source>
</evidence>
<keyword evidence="1" id="KW-1133">Transmembrane helix</keyword>
<dbReference type="Proteomes" id="UP000295215">
    <property type="component" value="Unassembled WGS sequence"/>
</dbReference>
<keyword evidence="3" id="KW-1185">Reference proteome</keyword>
<sequence length="108" mass="12903">MNNYVLFVFIALIAFFIVRKFIEVKNFKNKDEYLKYKEEQELLEKDLEEGLEKFIDKNSYKFIVAGLIATILFLVFGLFTDNILYLYILLFLITAVLFVFCFPPKDKF</sequence>
<feature type="transmembrane region" description="Helical" evidence="1">
    <location>
        <begin position="62"/>
        <end position="79"/>
    </location>
</feature>